<protein>
    <submittedName>
        <fullName evidence="1">Uncharacterized protein</fullName>
    </submittedName>
</protein>
<name>A0A6N6RDZ6_9FLAO</name>
<evidence type="ECO:0000313" key="2">
    <source>
        <dbReference type="Proteomes" id="UP000468650"/>
    </source>
</evidence>
<accession>A0A6N6RDZ6</accession>
<organism evidence="1 2">
    <name type="scientific">Phaeocystidibacter luteus</name>
    <dbReference type="NCBI Taxonomy" id="911197"/>
    <lineage>
        <taxon>Bacteria</taxon>
        <taxon>Pseudomonadati</taxon>
        <taxon>Bacteroidota</taxon>
        <taxon>Flavobacteriia</taxon>
        <taxon>Flavobacteriales</taxon>
        <taxon>Phaeocystidibacteraceae</taxon>
        <taxon>Phaeocystidibacter</taxon>
    </lineage>
</organism>
<keyword evidence="2" id="KW-1185">Reference proteome</keyword>
<comment type="caution">
    <text evidence="1">The sequence shown here is derived from an EMBL/GenBank/DDBJ whole genome shotgun (WGS) entry which is preliminary data.</text>
</comment>
<proteinExistence type="predicted"/>
<reference evidence="1 2" key="1">
    <citation type="submission" date="2019-09" db="EMBL/GenBank/DDBJ databases">
        <title>Genomes of family Cryomorphaceae.</title>
        <authorList>
            <person name="Bowman J.P."/>
        </authorList>
    </citation>
    <scope>NUCLEOTIDE SEQUENCE [LARGE SCALE GENOMIC DNA]</scope>
    <source>
        <strain evidence="1 2">LMG 25704</strain>
    </source>
</reference>
<gene>
    <name evidence="1" type="ORF">F8C67_11765</name>
</gene>
<dbReference type="RefSeq" id="WP_151668052.1">
    <property type="nucleotide sequence ID" value="NZ_WBVO01000010.1"/>
</dbReference>
<dbReference type="AlphaFoldDB" id="A0A6N6RDZ6"/>
<dbReference type="EMBL" id="WBVO01000010">
    <property type="protein sequence ID" value="KAB2807711.1"/>
    <property type="molecule type" value="Genomic_DNA"/>
</dbReference>
<sequence>MKRVNSVLNGRLLLSFVLLIGATTQLKAQSFFAGVRTELHVPGSFEFTESSYPITSSTITGASFLVKRRFWLDHGFVIDLVGGIGLAPVQTFEITFQTDDLGFNYDYDESTTRSTEYGFYKLDFGVNLQYQFRDSPLSIGLAAGVTHLPRGSVEVSITYADENGQNEKEVFYEEILPANDYTLYAYVAPNIGYDVAFWDAEWTVNAGFSFSLQTQFRGRYWIANLENSAPSSGIYRFRGTYAYVGVDYHFGF</sequence>
<dbReference type="Proteomes" id="UP000468650">
    <property type="component" value="Unassembled WGS sequence"/>
</dbReference>
<evidence type="ECO:0000313" key="1">
    <source>
        <dbReference type="EMBL" id="KAB2807711.1"/>
    </source>
</evidence>